<feature type="transmembrane region" description="Helical" evidence="1">
    <location>
        <begin position="516"/>
        <end position="538"/>
    </location>
</feature>
<feature type="transmembrane region" description="Helical" evidence="1">
    <location>
        <begin position="294"/>
        <end position="313"/>
    </location>
</feature>
<reference evidence="3" key="1">
    <citation type="submission" date="2024-07" db="EMBL/GenBank/DDBJ databases">
        <title>Two chromosome-level genome assemblies of Korean endemic species Abeliophyllum distichum and Forsythia ovata (Oleaceae).</title>
        <authorList>
            <person name="Jang H."/>
        </authorList>
    </citation>
    <scope>NUCLEOTIDE SEQUENCE [LARGE SCALE GENOMIC DNA]</scope>
</reference>
<dbReference type="AlphaFoldDB" id="A0ABD1X7P4"/>
<comment type="caution">
    <text evidence="2">The sequence shown here is derived from an EMBL/GenBank/DDBJ whole genome shotgun (WGS) entry which is preliminary data.</text>
</comment>
<name>A0ABD1X7P4_9LAMI</name>
<evidence type="ECO:0000313" key="2">
    <source>
        <dbReference type="EMBL" id="KAL2557985.1"/>
    </source>
</evidence>
<dbReference type="PANTHER" id="PTHR47555:SF2">
    <property type="entry name" value="N-ACETYLGLUCOSAMINYL TRANSFERASE COMPONENT FAMILY PROTEIN _ GPI1 FAMILY PROTEIN"/>
    <property type="match status" value="1"/>
</dbReference>
<feature type="transmembrane region" description="Helical" evidence="1">
    <location>
        <begin position="486"/>
        <end position="510"/>
    </location>
</feature>
<feature type="transmembrane region" description="Helical" evidence="1">
    <location>
        <begin position="590"/>
        <end position="615"/>
    </location>
</feature>
<keyword evidence="1" id="KW-1133">Transmembrane helix</keyword>
<evidence type="ECO:0000313" key="3">
    <source>
        <dbReference type="Proteomes" id="UP001604277"/>
    </source>
</evidence>
<organism evidence="2 3">
    <name type="scientific">Forsythia ovata</name>
    <dbReference type="NCBI Taxonomy" id="205694"/>
    <lineage>
        <taxon>Eukaryota</taxon>
        <taxon>Viridiplantae</taxon>
        <taxon>Streptophyta</taxon>
        <taxon>Embryophyta</taxon>
        <taxon>Tracheophyta</taxon>
        <taxon>Spermatophyta</taxon>
        <taxon>Magnoliopsida</taxon>
        <taxon>eudicotyledons</taxon>
        <taxon>Gunneridae</taxon>
        <taxon>Pentapetalae</taxon>
        <taxon>asterids</taxon>
        <taxon>lamiids</taxon>
        <taxon>Lamiales</taxon>
        <taxon>Oleaceae</taxon>
        <taxon>Forsythieae</taxon>
        <taxon>Forsythia</taxon>
    </lineage>
</organism>
<proteinExistence type="predicted"/>
<dbReference type="GO" id="GO:0016740">
    <property type="term" value="F:transferase activity"/>
    <property type="evidence" value="ECO:0007669"/>
    <property type="project" value="UniProtKB-KW"/>
</dbReference>
<protein>
    <submittedName>
        <fullName evidence="2">N-acetylglucosaminyl transferase component family protein/Gpi1 family protein</fullName>
    </submittedName>
</protein>
<sequence>MKRRKCRLWWPAYLCSKNELRSSTFLFGWSISTSVSSLDIIVAFGSDEAELSSSITPDLNLLPGILHETNQNMPAFLQDKCIFSLLGYYETDLGAYGQFPRVGNDRDKHIFFSSEEHKLTCSQNIHEGNLGRWSCGCHKFDRLLEQHRITTLEKNPWVKLVYGFSETVNRKICLIPKLDHVHWEKETLQLDLHVVVYDIPTFGGHHYSLGSQRLFSQVKSSCKKPKWFEDLHRKDPYLDLVILFTNSCMNILAFSEPAAFLSCAQDAVTLAMNSATAARMFFQRNLHARRSASLIRVVCLFSTFVWKLFAASVASLSTFFYIILQFLHVLCSSVSQSFIYITLENVFSNTQKNIQIRCFQLLYWPIFLQDHGIRSRSCVEFAEKAALHKHSMWSSIVVDVLIGNLLGLALWFQAECACLWVSNFANDITDYWLRTGCVWLMGNPAGFKLNTELAGVLGMISLNAIQIWSTLWFFMSFVFIHFTKGLAICGILFGSTVAAALIIDVISLVTTHVLTLHSFLSLVYSQQIQAIAALWRLFRGRKWNSLRQRLDSYDYSVEQHVVGSLLFTLLLLLLPTTSAFYIFFTILKTAVSFICMVVEVAISLIHVTPYAKIFLWSVRKKRFPSGIWFEILSREQTAINYSEIGTATRTGSSCGKLQQTDTGGSKSFVLVSFLHSNYLSLGEVVSPHYRCVYSAISRSSIASLAYGVLTGRSVPSGPGTALRPKMPWMVLPWKEYWRLCRDAIYACKADGYCHLHQ</sequence>
<feature type="transmembrane region" description="Helical" evidence="1">
    <location>
        <begin position="392"/>
        <end position="412"/>
    </location>
</feature>
<feature type="transmembrane region" description="Helical" evidence="1">
    <location>
        <begin position="453"/>
        <end position="474"/>
    </location>
</feature>
<evidence type="ECO:0000256" key="1">
    <source>
        <dbReference type="SAM" id="Phobius"/>
    </source>
</evidence>
<keyword evidence="1" id="KW-0472">Membrane</keyword>
<dbReference type="Pfam" id="PF05024">
    <property type="entry name" value="Gpi1"/>
    <property type="match status" value="1"/>
</dbReference>
<keyword evidence="2" id="KW-0808">Transferase</keyword>
<accession>A0ABD1X7P4</accession>
<gene>
    <name evidence="2" type="ORF">Fot_02724</name>
</gene>
<feature type="transmembrane region" description="Helical" evidence="1">
    <location>
        <begin position="559"/>
        <end position="584"/>
    </location>
</feature>
<dbReference type="PANTHER" id="PTHR47555">
    <property type="entry name" value="N-ACETYLGLUCOSAMINYL TRANSFERASE COMPONENT FAMILY PROTEIN / GPI1 FAMILY PROTEIN"/>
    <property type="match status" value="1"/>
</dbReference>
<feature type="transmembrane region" description="Helical" evidence="1">
    <location>
        <begin position="319"/>
        <end position="343"/>
    </location>
</feature>
<dbReference type="InterPro" id="IPR007720">
    <property type="entry name" value="PigQ/GPI1"/>
</dbReference>
<keyword evidence="1" id="KW-0812">Transmembrane</keyword>
<dbReference type="Proteomes" id="UP001604277">
    <property type="component" value="Unassembled WGS sequence"/>
</dbReference>
<keyword evidence="3" id="KW-1185">Reference proteome</keyword>
<dbReference type="EMBL" id="JBFOLJ010000001">
    <property type="protein sequence ID" value="KAL2557985.1"/>
    <property type="molecule type" value="Genomic_DNA"/>
</dbReference>